<dbReference type="InterPro" id="IPR051021">
    <property type="entry name" value="Mito_Ser/Thr_phosphatase"/>
</dbReference>
<dbReference type="CDD" id="cd07067">
    <property type="entry name" value="HP_PGM_like"/>
    <property type="match status" value="1"/>
</dbReference>
<dbReference type="EMBL" id="GL377593">
    <property type="protein sequence ID" value="EFJ23168.1"/>
    <property type="molecule type" value="Genomic_DNA"/>
</dbReference>
<evidence type="ECO:0000256" key="2">
    <source>
        <dbReference type="ARBA" id="ARBA00022801"/>
    </source>
</evidence>
<organism evidence="6">
    <name type="scientific">Selaginella moellendorffii</name>
    <name type="common">Spikemoss</name>
    <dbReference type="NCBI Taxonomy" id="88036"/>
    <lineage>
        <taxon>Eukaryota</taxon>
        <taxon>Viridiplantae</taxon>
        <taxon>Streptophyta</taxon>
        <taxon>Embryophyta</taxon>
        <taxon>Tracheophyta</taxon>
        <taxon>Lycopodiopsida</taxon>
        <taxon>Selaginellales</taxon>
        <taxon>Selaginellaceae</taxon>
        <taxon>Selaginella</taxon>
    </lineage>
</organism>
<dbReference type="SMART" id="SM00855">
    <property type="entry name" value="PGAM"/>
    <property type="match status" value="1"/>
</dbReference>
<reference evidence="5 6" key="1">
    <citation type="journal article" date="2011" name="Science">
        <title>The Selaginella genome identifies genetic changes associated with the evolution of vascular plants.</title>
        <authorList>
            <person name="Banks J.A."/>
            <person name="Nishiyama T."/>
            <person name="Hasebe M."/>
            <person name="Bowman J.L."/>
            <person name="Gribskov M."/>
            <person name="dePamphilis C."/>
            <person name="Albert V.A."/>
            <person name="Aono N."/>
            <person name="Aoyama T."/>
            <person name="Ambrose B.A."/>
            <person name="Ashton N.W."/>
            <person name="Axtell M.J."/>
            <person name="Barker E."/>
            <person name="Barker M.S."/>
            <person name="Bennetzen J.L."/>
            <person name="Bonawitz N.D."/>
            <person name="Chapple C."/>
            <person name="Cheng C."/>
            <person name="Correa L.G."/>
            <person name="Dacre M."/>
            <person name="DeBarry J."/>
            <person name="Dreyer I."/>
            <person name="Elias M."/>
            <person name="Engstrom E.M."/>
            <person name="Estelle M."/>
            <person name="Feng L."/>
            <person name="Finet C."/>
            <person name="Floyd S.K."/>
            <person name="Frommer W.B."/>
            <person name="Fujita T."/>
            <person name="Gramzow L."/>
            <person name="Gutensohn M."/>
            <person name="Harholt J."/>
            <person name="Hattori M."/>
            <person name="Heyl A."/>
            <person name="Hirai T."/>
            <person name="Hiwatashi Y."/>
            <person name="Ishikawa M."/>
            <person name="Iwata M."/>
            <person name="Karol K.G."/>
            <person name="Koehler B."/>
            <person name="Kolukisaoglu U."/>
            <person name="Kubo M."/>
            <person name="Kurata T."/>
            <person name="Lalonde S."/>
            <person name="Li K."/>
            <person name="Li Y."/>
            <person name="Litt A."/>
            <person name="Lyons E."/>
            <person name="Manning G."/>
            <person name="Maruyama T."/>
            <person name="Michael T.P."/>
            <person name="Mikami K."/>
            <person name="Miyazaki S."/>
            <person name="Morinaga S."/>
            <person name="Murata T."/>
            <person name="Mueller-Roeber B."/>
            <person name="Nelson D.R."/>
            <person name="Obara M."/>
            <person name="Oguri Y."/>
            <person name="Olmstead R.G."/>
            <person name="Onodera N."/>
            <person name="Petersen B.L."/>
            <person name="Pils B."/>
            <person name="Prigge M."/>
            <person name="Rensing S.A."/>
            <person name="Riano-Pachon D.M."/>
            <person name="Roberts A.W."/>
            <person name="Sato Y."/>
            <person name="Scheller H.V."/>
            <person name="Schulz B."/>
            <person name="Schulz C."/>
            <person name="Shakirov E.V."/>
            <person name="Shibagaki N."/>
            <person name="Shinohara N."/>
            <person name="Shippen D.E."/>
            <person name="Soerensen I."/>
            <person name="Sotooka R."/>
            <person name="Sugimoto N."/>
            <person name="Sugita M."/>
            <person name="Sumikawa N."/>
            <person name="Tanurdzic M."/>
            <person name="Theissen G."/>
            <person name="Ulvskov P."/>
            <person name="Wakazuki S."/>
            <person name="Weng J.K."/>
            <person name="Willats W.W."/>
            <person name="Wipf D."/>
            <person name="Wolf P.G."/>
            <person name="Yang L."/>
            <person name="Zimmer A.D."/>
            <person name="Zhu Q."/>
            <person name="Mitros T."/>
            <person name="Hellsten U."/>
            <person name="Loque D."/>
            <person name="Otillar R."/>
            <person name="Salamov A."/>
            <person name="Schmutz J."/>
            <person name="Shapiro H."/>
            <person name="Lindquist E."/>
            <person name="Lucas S."/>
            <person name="Rokhsar D."/>
            <person name="Grigoriev I.V."/>
        </authorList>
    </citation>
    <scope>NUCLEOTIDE SEQUENCE [LARGE SCALE GENOMIC DNA]</scope>
</reference>
<dbReference type="GO" id="GO:0016791">
    <property type="term" value="F:phosphatase activity"/>
    <property type="evidence" value="ECO:0000318"/>
    <property type="project" value="GO_Central"/>
</dbReference>
<dbReference type="SUPFAM" id="SSF53254">
    <property type="entry name" value="Phosphoglycerate mutase-like"/>
    <property type="match status" value="1"/>
</dbReference>
<gene>
    <name evidence="5" type="ORF">SELMODRAFT_415701</name>
</gene>
<dbReference type="Gene3D" id="3.40.50.1240">
    <property type="entry name" value="Phosphoglycerate mutase-like"/>
    <property type="match status" value="1"/>
</dbReference>
<dbReference type="GO" id="GO:0005737">
    <property type="term" value="C:cytoplasm"/>
    <property type="evidence" value="ECO:0000318"/>
    <property type="project" value="GO_Central"/>
</dbReference>
<keyword evidence="6" id="KW-1185">Reference proteome</keyword>
<dbReference type="Pfam" id="PF00300">
    <property type="entry name" value="His_Phos_1"/>
    <property type="match status" value="1"/>
</dbReference>
<dbReference type="InterPro" id="IPR029033">
    <property type="entry name" value="His_PPase_superfam"/>
</dbReference>
<evidence type="ECO:0000256" key="4">
    <source>
        <dbReference type="ARBA" id="ARBA00040722"/>
    </source>
</evidence>
<dbReference type="KEGG" id="smo:SELMODRAFT_415701"/>
<keyword evidence="2" id="KW-0378">Hydrolase</keyword>
<accession>D8RWY9</accession>
<evidence type="ECO:0000256" key="3">
    <source>
        <dbReference type="ARBA" id="ARBA00039765"/>
    </source>
</evidence>
<dbReference type="InterPro" id="IPR013078">
    <property type="entry name" value="His_Pase_superF_clade-1"/>
</dbReference>
<dbReference type="Proteomes" id="UP000001514">
    <property type="component" value="Unassembled WGS sequence"/>
</dbReference>
<evidence type="ECO:0000256" key="1">
    <source>
        <dbReference type="ARBA" id="ARBA00006717"/>
    </source>
</evidence>
<dbReference type="PANTHER" id="PTHR20935">
    <property type="entry name" value="PHOSPHOGLYCERATE MUTASE-RELATED"/>
    <property type="match status" value="1"/>
</dbReference>
<dbReference type="HOGENOM" id="CLU_1550169_0_0_1"/>
<name>D8RWY9_SELML</name>
<dbReference type="eggNOG" id="ENOG502RRG7">
    <property type="taxonomic scope" value="Eukaryota"/>
</dbReference>
<sequence>MPLLSRFHRAIFYGLSLRHLSPKKEEEPQTKQEVFPLFRQRKKLLASQIIHIIRHGHTLFQQGDQKMIDVRLSAQGIQQASCIGQQLLSLKPDVILVSPLTRALDTLRWALHPFKDERSSLRLEVSSLHTEHVAGAGDIGRDPQSSLCLQRTSANGSLLFVAIFFPGQNKCLPVRRSECVTDVMMPKLFPKVIPEFML</sequence>
<dbReference type="AlphaFoldDB" id="D8RWY9"/>
<comment type="similarity">
    <text evidence="1">Belongs to the phosphoglycerate mutase family. BPG-dependent PGAM subfamily.</text>
</comment>
<dbReference type="PANTHER" id="PTHR20935:SF0">
    <property type="entry name" value="SERINE_THREONINE-PROTEIN PHOSPHATASE PGAM5, MITOCHONDRIAL"/>
    <property type="match status" value="1"/>
</dbReference>
<proteinExistence type="inferred from homology"/>
<protein>
    <recommendedName>
        <fullName evidence="3">Serine/threonine-protein phosphatase PGAM5, mitochondrial</fullName>
    </recommendedName>
    <alternativeName>
        <fullName evidence="4">Serine/threonine-protein phosphatase Pgam5, mitochondrial</fullName>
    </alternativeName>
</protein>
<evidence type="ECO:0000313" key="5">
    <source>
        <dbReference type="EMBL" id="EFJ23168.1"/>
    </source>
</evidence>
<dbReference type="InParanoid" id="D8RWY9"/>
<evidence type="ECO:0000313" key="6">
    <source>
        <dbReference type="Proteomes" id="UP000001514"/>
    </source>
</evidence>
<dbReference type="Gramene" id="EFJ23168">
    <property type="protein sequence ID" value="EFJ23168"/>
    <property type="gene ID" value="SELMODRAFT_415701"/>
</dbReference>